<feature type="region of interest" description="Disordered" evidence="2">
    <location>
        <begin position="297"/>
        <end position="317"/>
    </location>
</feature>
<feature type="region of interest" description="Disordered" evidence="2">
    <location>
        <begin position="158"/>
        <end position="213"/>
    </location>
</feature>
<feature type="compositionally biased region" description="Polar residues" evidence="2">
    <location>
        <begin position="656"/>
        <end position="667"/>
    </location>
</feature>
<proteinExistence type="predicted"/>
<sequence length="902" mass="92001">MHGPDHDIAEVESSCGQARIPSASLANKLEDVPHWFCEGGGADGGAGGSASLFSPLSSATAQPSSAAFSTIAWSNAGGIVAGTYAGADETPGIAPSVEPLGAANVSTIVGLDTSDFVVVSDVAIQQQTEHQSASVVASTRIGGVTPTVAAEQGMWGHDSAVESSGPPAASATSIQSRSPIGVDPVDTSVRPMGRAGLSEEPPSQWSGSGGGTTNARGMLASQGACASGHAEPWRAELAAFRDEAAAQSARALSANAALLQARTQITALEAKLEASDSHVRCLEAQVAAQAVEIQSLRQAAKDEPSSETGRSADSKVDLQQCEARLAQLERDLTRKEQQLASMHSSTLAGDAARVSSLALAAELQEKLAAKDRQIDKLQAHAESVTRELELRQEVLKTFEARLGQVEQAALRPSVARSPARPPSRPATPTPPGRPASAAAPSAERWLRAPEPSEAVEDAARGSLPATTPVQEAALEDARRRVQQLYSQLAVHNAAALGRPSESWVHGPSLGPPAAVDQRHANALTTPSTPGTATKVSPTGAHALHEISHESSLLRVGQPCLVNCSTTSSPGIPHHQILMQASPRHEHQERGMPIQERGLQHCTVGDHTRTVTNLEQKIADLEALIGKTKRGGVVPVPGVQRVQPATSSVGMRASGVRSGTASPLQQSRSESCIVSPARSPVPDAGCRGLTLASPAITGSCTGLRNLLDSRSCHTSPATSPAPPTPRFVSPPASDIKLVGLMTGVQVSTPLQPALSGPQGMLQRCSGTPPRGPGAPAAASGGCSLAARLGAMPGAVGAGPSAPAADPPMGGAGGSPRCSGVGAGTVALAGQRTPPADLRAIPTPMGAAAWAGQPRLQATLQPALAATPGAVVKAAAPLCAAAPIAELQAPAALVTRRWPQQYCR</sequence>
<accession>A0A7S0B809</accession>
<reference evidence="3" key="1">
    <citation type="submission" date="2021-01" db="EMBL/GenBank/DDBJ databases">
        <authorList>
            <person name="Corre E."/>
            <person name="Pelletier E."/>
            <person name="Niang G."/>
            <person name="Scheremetjew M."/>
            <person name="Finn R."/>
            <person name="Kale V."/>
            <person name="Holt S."/>
            <person name="Cochrane G."/>
            <person name="Meng A."/>
            <person name="Brown T."/>
            <person name="Cohen L."/>
        </authorList>
    </citation>
    <scope>NUCLEOTIDE SEQUENCE</scope>
    <source>
        <strain evidence="3">Pbaha01</strain>
    </source>
</reference>
<feature type="region of interest" description="Disordered" evidence="2">
    <location>
        <begin position="408"/>
        <end position="445"/>
    </location>
</feature>
<gene>
    <name evidence="3" type="ORF">PBAH0796_LOCUS29744</name>
</gene>
<feature type="compositionally biased region" description="Basic and acidic residues" evidence="2">
    <location>
        <begin position="299"/>
        <end position="316"/>
    </location>
</feature>
<feature type="compositionally biased region" description="Low complexity" evidence="2">
    <location>
        <begin position="408"/>
        <end position="418"/>
    </location>
</feature>
<feature type="region of interest" description="Disordered" evidence="2">
    <location>
        <begin position="795"/>
        <end position="814"/>
    </location>
</feature>
<dbReference type="EMBL" id="HBEG01048730">
    <property type="protein sequence ID" value="CAD8386056.1"/>
    <property type="molecule type" value="Transcribed_RNA"/>
</dbReference>
<feature type="region of interest" description="Disordered" evidence="2">
    <location>
        <begin position="749"/>
        <end position="778"/>
    </location>
</feature>
<feature type="compositionally biased region" description="Low complexity" evidence="2">
    <location>
        <begin position="795"/>
        <end position="807"/>
    </location>
</feature>
<feature type="coiled-coil region" evidence="1">
    <location>
        <begin position="603"/>
        <end position="630"/>
    </location>
</feature>
<feature type="region of interest" description="Disordered" evidence="2">
    <location>
        <begin position="643"/>
        <end position="667"/>
    </location>
</feature>
<evidence type="ECO:0000256" key="1">
    <source>
        <dbReference type="SAM" id="Coils"/>
    </source>
</evidence>
<dbReference type="AlphaFoldDB" id="A0A7S0B809"/>
<protein>
    <submittedName>
        <fullName evidence="3">Uncharacterized protein</fullName>
    </submittedName>
</protein>
<organism evidence="3">
    <name type="scientific">Pyrodinium bahamense</name>
    <dbReference type="NCBI Taxonomy" id="73915"/>
    <lineage>
        <taxon>Eukaryota</taxon>
        <taxon>Sar</taxon>
        <taxon>Alveolata</taxon>
        <taxon>Dinophyceae</taxon>
        <taxon>Gonyaulacales</taxon>
        <taxon>Pyrocystaceae</taxon>
        <taxon>Pyrodinium</taxon>
    </lineage>
</organism>
<keyword evidence="1" id="KW-0175">Coiled coil</keyword>
<evidence type="ECO:0000256" key="2">
    <source>
        <dbReference type="SAM" id="MobiDB-lite"/>
    </source>
</evidence>
<feature type="compositionally biased region" description="Pro residues" evidence="2">
    <location>
        <begin position="419"/>
        <end position="433"/>
    </location>
</feature>
<name>A0A7S0B809_9DINO</name>
<evidence type="ECO:0000313" key="3">
    <source>
        <dbReference type="EMBL" id="CAD8386056.1"/>
    </source>
</evidence>